<gene>
    <name evidence="2" type="ordered locus">Aave_4735</name>
</gene>
<name>A1TWC9_PARC0</name>
<organism evidence="2 3">
    <name type="scientific">Paracidovorax citrulli (strain AAC00-1)</name>
    <name type="common">Acidovorax citrulli</name>
    <dbReference type="NCBI Taxonomy" id="397945"/>
    <lineage>
        <taxon>Bacteria</taxon>
        <taxon>Pseudomonadati</taxon>
        <taxon>Pseudomonadota</taxon>
        <taxon>Betaproteobacteria</taxon>
        <taxon>Burkholderiales</taxon>
        <taxon>Comamonadaceae</taxon>
        <taxon>Paracidovorax</taxon>
    </lineage>
</organism>
<dbReference type="eggNOG" id="COG1231">
    <property type="taxonomic scope" value="Bacteria"/>
</dbReference>
<accession>A1TWC9</accession>
<feature type="domain" description="Amine oxidase" evidence="1">
    <location>
        <begin position="93"/>
        <end position="415"/>
    </location>
</feature>
<reference evidence="2 3" key="1">
    <citation type="submission" date="2006-12" db="EMBL/GenBank/DDBJ databases">
        <title>Complete sequence of Acidovorax avenae subsp. citrulli AAC00-1.</title>
        <authorList>
            <consortium name="US DOE Joint Genome Institute"/>
            <person name="Copeland A."/>
            <person name="Lucas S."/>
            <person name="Lapidus A."/>
            <person name="Barry K."/>
            <person name="Detter J.C."/>
            <person name="Glavina del Rio T."/>
            <person name="Dalin E."/>
            <person name="Tice H."/>
            <person name="Pitluck S."/>
            <person name="Kiss H."/>
            <person name="Brettin T."/>
            <person name="Bruce D."/>
            <person name="Han C."/>
            <person name="Tapia R."/>
            <person name="Gilna P."/>
            <person name="Schmutz J."/>
            <person name="Larimer F."/>
            <person name="Land M."/>
            <person name="Hauser L."/>
            <person name="Kyrpides N."/>
            <person name="Kim E."/>
            <person name="Stahl D."/>
            <person name="Richardson P."/>
        </authorList>
    </citation>
    <scope>NUCLEOTIDE SEQUENCE [LARGE SCALE GENOMIC DNA]</scope>
    <source>
        <strain evidence="2 3">AAC00-1</strain>
    </source>
</reference>
<dbReference type="Gene3D" id="3.50.50.60">
    <property type="entry name" value="FAD/NAD(P)-binding domain"/>
    <property type="match status" value="1"/>
</dbReference>
<dbReference type="GO" id="GO:0016491">
    <property type="term" value="F:oxidoreductase activity"/>
    <property type="evidence" value="ECO:0007669"/>
    <property type="project" value="InterPro"/>
</dbReference>
<dbReference type="InterPro" id="IPR002937">
    <property type="entry name" value="Amino_oxidase"/>
</dbReference>
<dbReference type="InterPro" id="IPR050464">
    <property type="entry name" value="Zeta_carotene_desat/Oxidored"/>
</dbReference>
<dbReference type="KEGG" id="aav:Aave_4735"/>
<dbReference type="InterPro" id="IPR036188">
    <property type="entry name" value="FAD/NAD-bd_sf"/>
</dbReference>
<evidence type="ECO:0000313" key="3">
    <source>
        <dbReference type="Proteomes" id="UP000002596"/>
    </source>
</evidence>
<sequence length="582" mass="63422">MPGLTWPWRRVRRMPASYLDLPALQRRTLLRGATATAACALAGCGPSPRDLPGGFTGIDMARGHALRDRLQKGGTIEPDIVRRTQVVVAGGGVAGLAAARALRLAGVDDFMLVEMEDSAGGNSRAGQVDGIACPLGAHYLPVPGDGAREVQDLLEEFGLRRRVAGRWQIDERSLCHSPQERLFFRGAWQEGLLPVNGVGADTLEQYRRFSARMAELGRMARFAMPTFKLWRPDQPVSSVLRSLDALTFDAWLSQEGFSDAHLRWYLDYCCRDDYGAGAARVSAWAGIHYFASRHGFHAPGEAAGEEREGVLTWPEGNGWLTQRLAAPLNDAGALRTGSTVLRIEESRRGVEVDVLNHASGGIERWQARRCVVALPVFVAARVVRNPPAFLAQAAQRLQWAPWLVANLRIDAPLSDREGAAPAWDNVLYDDPAPGGLGYVDAGHQRLDPRPGPTVLTYYRALGDVPDGRRQLAEQPWTHWRDAILASLSGPHPDLRARVTRVEITRYGHAMSIPVPGTLAFLSQAGRMPAPRQRYVLANGERIAAPSVPGTARLAFGHADWSGYSVFEEAFTRGHAAGMAAAA</sequence>
<dbReference type="Pfam" id="PF01593">
    <property type="entry name" value="Amino_oxidase"/>
    <property type="match status" value="1"/>
</dbReference>
<proteinExistence type="predicted"/>
<dbReference type="AlphaFoldDB" id="A1TWC9"/>
<dbReference type="HOGENOM" id="CLU_020971_0_0_4"/>
<protein>
    <submittedName>
        <fullName evidence="2">Amine oxidase</fullName>
    </submittedName>
</protein>
<evidence type="ECO:0000259" key="1">
    <source>
        <dbReference type="Pfam" id="PF01593"/>
    </source>
</evidence>
<dbReference type="STRING" id="397945.Aave_4735"/>
<evidence type="ECO:0000313" key="2">
    <source>
        <dbReference type="EMBL" id="ABM35267.1"/>
    </source>
</evidence>
<dbReference type="PANTHER" id="PTHR42923">
    <property type="entry name" value="PROTOPORPHYRINOGEN OXIDASE"/>
    <property type="match status" value="1"/>
</dbReference>
<dbReference type="Proteomes" id="UP000002596">
    <property type="component" value="Chromosome"/>
</dbReference>
<dbReference type="PANTHER" id="PTHR42923:SF39">
    <property type="entry name" value="AMINO OXIDASE"/>
    <property type="match status" value="1"/>
</dbReference>
<dbReference type="SUPFAM" id="SSF51905">
    <property type="entry name" value="FAD/NAD(P)-binding domain"/>
    <property type="match status" value="1"/>
</dbReference>
<dbReference type="EMBL" id="CP000512">
    <property type="protein sequence ID" value="ABM35267.1"/>
    <property type="molecule type" value="Genomic_DNA"/>
</dbReference>